<evidence type="ECO:0000256" key="4">
    <source>
        <dbReference type="PROSITE-ProRule" id="PRU00091"/>
    </source>
</evidence>
<dbReference type="AlphaFoldDB" id="K3WIQ6"/>
<feature type="compositionally biased region" description="Polar residues" evidence="5">
    <location>
        <begin position="199"/>
        <end position="215"/>
    </location>
</feature>
<dbReference type="EnsemblProtists" id="PYU1_T004848">
    <property type="protein sequence ID" value="PYU1_T004848"/>
    <property type="gene ID" value="PYU1_G004837"/>
</dbReference>
<protein>
    <recommendedName>
        <fullName evidence="6">FYVE-type domain-containing protein</fullName>
    </recommendedName>
</protein>
<accession>K3WIQ6</accession>
<dbReference type="Pfam" id="PF01363">
    <property type="entry name" value="FYVE"/>
    <property type="match status" value="1"/>
</dbReference>
<dbReference type="PROSITE" id="PS50178">
    <property type="entry name" value="ZF_FYVE"/>
    <property type="match status" value="1"/>
</dbReference>
<evidence type="ECO:0000313" key="8">
    <source>
        <dbReference type="Proteomes" id="UP000019132"/>
    </source>
</evidence>
<dbReference type="InterPro" id="IPR013083">
    <property type="entry name" value="Znf_RING/FYVE/PHD"/>
</dbReference>
<dbReference type="InterPro" id="IPR007461">
    <property type="entry name" value="Ysc84_actin-binding"/>
</dbReference>
<dbReference type="PANTHER" id="PTHR15629">
    <property type="entry name" value="SH3YL1 PROTEIN"/>
    <property type="match status" value="1"/>
</dbReference>
<evidence type="ECO:0000256" key="2">
    <source>
        <dbReference type="ARBA" id="ARBA00022771"/>
    </source>
</evidence>
<dbReference type="InParanoid" id="K3WIQ6"/>
<dbReference type="OMA" id="CTICAPI"/>
<dbReference type="InterPro" id="IPR017455">
    <property type="entry name" value="Znf_FYVE-rel"/>
</dbReference>
<dbReference type="FunFam" id="3.30.40.10:FF:000670">
    <property type="entry name" value="SH3 domain-containing protein"/>
    <property type="match status" value="1"/>
</dbReference>
<dbReference type="InterPro" id="IPR011011">
    <property type="entry name" value="Znf_FYVE_PHD"/>
</dbReference>
<dbReference type="STRING" id="431595.K3WIQ6"/>
<dbReference type="Pfam" id="PF23202">
    <property type="entry name" value="PAH_ZNF598"/>
    <property type="match status" value="1"/>
</dbReference>
<organism evidence="7 8">
    <name type="scientific">Globisporangium ultimum (strain ATCC 200006 / CBS 805.95 / DAOM BR144)</name>
    <name type="common">Pythium ultimum</name>
    <dbReference type="NCBI Taxonomy" id="431595"/>
    <lineage>
        <taxon>Eukaryota</taxon>
        <taxon>Sar</taxon>
        <taxon>Stramenopiles</taxon>
        <taxon>Oomycota</taxon>
        <taxon>Peronosporomycetes</taxon>
        <taxon>Pythiales</taxon>
        <taxon>Pythiaceae</taxon>
        <taxon>Globisporangium</taxon>
    </lineage>
</organism>
<proteinExistence type="predicted"/>
<reference evidence="8" key="2">
    <citation type="submission" date="2010-04" db="EMBL/GenBank/DDBJ databases">
        <authorList>
            <person name="Buell R."/>
            <person name="Hamilton J."/>
            <person name="Hostetler J."/>
        </authorList>
    </citation>
    <scope>NUCLEOTIDE SEQUENCE [LARGE SCALE GENOMIC DNA]</scope>
    <source>
        <strain evidence="8">DAOM:BR144</strain>
    </source>
</reference>
<keyword evidence="8" id="KW-1185">Reference proteome</keyword>
<dbReference type="Pfam" id="PF04366">
    <property type="entry name" value="Ysc84"/>
    <property type="match status" value="1"/>
</dbReference>
<dbReference type="GO" id="GO:0035091">
    <property type="term" value="F:phosphatidylinositol binding"/>
    <property type="evidence" value="ECO:0007669"/>
    <property type="project" value="TreeGrafter"/>
</dbReference>
<feature type="compositionally biased region" description="Basic residues" evidence="5">
    <location>
        <begin position="48"/>
        <end position="62"/>
    </location>
</feature>
<feature type="region of interest" description="Disordered" evidence="5">
    <location>
        <begin position="183"/>
        <end position="246"/>
    </location>
</feature>
<feature type="compositionally biased region" description="Low complexity" evidence="5">
    <location>
        <begin position="187"/>
        <end position="198"/>
    </location>
</feature>
<dbReference type="InterPro" id="IPR057634">
    <property type="entry name" value="PAH_ZNF598/HEL2"/>
</dbReference>
<name>K3WIQ6_GLOUD</name>
<sequence length="606" mass="65646">MAQTCSACGFSPSRETRFCPQCGAQFADLKPSAAVASAGSREREKAKMRAKKKDMKEKKKKDRAQLSADDDANSSDSASVKSVELVVPPAASGDEASAIYKRMLAAVRGANRNNDEVVMAFKQDCKLYGQGELKASVFLERLATYFGSGLMLEHMLPQLVRLIPDDRKRKKLIKVHAKMWHNEKLSSGKGARPSSSSAMVTSGPNTSLHRGSSGSHRPYSASDIRSNSSDDESSHRGSSSSVSSNPASRLILNRYADNPRCSICSEDFDLKRRRHRCRKCGASVCHSCSPAKMLISPEQVTSDVKDYDPAHPQRVCTICAPILQSLQDGLNSQYANCHKENPHEAKTRLHMPYSRSLEKECRNAADIIGNFFRPDFGADSDRHIPVSFLKKAHGLAFLTVIKAGLLITAKVGTGIVIAKLDDGSWSAPSAIGTAGIGGGLEAGGEIVEIMIILGSKNAVKVFHRTQVNVGGGLSVAVGPYGREANAQAAASRGGFNANFSYSHSRGLFVGISLHGAVITCRSEMNSNFYGQKLTPEEILSGAVQRPRAAQCLYEAIENAMEGVAQFDAQEARDRLKKNDCIHCECKQFVTKAFSKKCKVCAHVHDK</sequence>
<reference evidence="7" key="3">
    <citation type="submission" date="2015-02" db="UniProtKB">
        <authorList>
            <consortium name="EnsemblProtists"/>
        </authorList>
    </citation>
    <scope>IDENTIFICATION</scope>
    <source>
        <strain evidence="7">DAOM BR144</strain>
    </source>
</reference>
<dbReference type="HOGENOM" id="CLU_016798_0_0_1"/>
<feature type="region of interest" description="Disordered" evidence="5">
    <location>
        <begin position="33"/>
        <end position="79"/>
    </location>
</feature>
<keyword evidence="1" id="KW-0479">Metal-binding</keyword>
<dbReference type="EMBL" id="GL376564">
    <property type="status" value="NOT_ANNOTATED_CDS"/>
    <property type="molecule type" value="Genomic_DNA"/>
</dbReference>
<evidence type="ECO:0000256" key="3">
    <source>
        <dbReference type="ARBA" id="ARBA00022833"/>
    </source>
</evidence>
<dbReference type="SMART" id="SM00064">
    <property type="entry name" value="FYVE"/>
    <property type="match status" value="1"/>
</dbReference>
<evidence type="ECO:0000259" key="6">
    <source>
        <dbReference type="PROSITE" id="PS50178"/>
    </source>
</evidence>
<feature type="compositionally biased region" description="Low complexity" evidence="5">
    <location>
        <begin position="236"/>
        <end position="246"/>
    </location>
</feature>
<dbReference type="Proteomes" id="UP000019132">
    <property type="component" value="Unassembled WGS sequence"/>
</dbReference>
<dbReference type="VEuPathDB" id="FungiDB:PYU1_G004837"/>
<dbReference type="InterPro" id="IPR000306">
    <property type="entry name" value="Znf_FYVE"/>
</dbReference>
<evidence type="ECO:0000313" key="7">
    <source>
        <dbReference type="EnsemblProtists" id="PYU1_T004848"/>
    </source>
</evidence>
<dbReference type="PANTHER" id="PTHR15629:SF2">
    <property type="entry name" value="SH3 DOMAIN-CONTAINING YSC84-LIKE PROTEIN 1"/>
    <property type="match status" value="1"/>
</dbReference>
<keyword evidence="3" id="KW-0862">Zinc</keyword>
<evidence type="ECO:0000256" key="5">
    <source>
        <dbReference type="SAM" id="MobiDB-lite"/>
    </source>
</evidence>
<feature type="domain" description="FYVE-type" evidence="6">
    <location>
        <begin position="255"/>
        <end position="324"/>
    </location>
</feature>
<dbReference type="eggNOG" id="KOG1843">
    <property type="taxonomic scope" value="Eukaryota"/>
</dbReference>
<keyword evidence="2 4" id="KW-0863">Zinc-finger</keyword>
<reference evidence="8" key="1">
    <citation type="journal article" date="2010" name="Genome Biol.">
        <title>Genome sequence of the necrotrophic plant pathogen Pythium ultimum reveals original pathogenicity mechanisms and effector repertoire.</title>
        <authorList>
            <person name="Levesque C.A."/>
            <person name="Brouwer H."/>
            <person name="Cano L."/>
            <person name="Hamilton J.P."/>
            <person name="Holt C."/>
            <person name="Huitema E."/>
            <person name="Raffaele S."/>
            <person name="Robideau G.P."/>
            <person name="Thines M."/>
            <person name="Win J."/>
            <person name="Zerillo M.M."/>
            <person name="Beakes G.W."/>
            <person name="Boore J.L."/>
            <person name="Busam D."/>
            <person name="Dumas B."/>
            <person name="Ferriera S."/>
            <person name="Fuerstenberg S.I."/>
            <person name="Gachon C.M."/>
            <person name="Gaulin E."/>
            <person name="Govers F."/>
            <person name="Grenville-Briggs L."/>
            <person name="Horner N."/>
            <person name="Hostetler J."/>
            <person name="Jiang R.H."/>
            <person name="Johnson J."/>
            <person name="Krajaejun T."/>
            <person name="Lin H."/>
            <person name="Meijer H.J."/>
            <person name="Moore B."/>
            <person name="Morris P."/>
            <person name="Phuntmart V."/>
            <person name="Puiu D."/>
            <person name="Shetty J."/>
            <person name="Stajich J.E."/>
            <person name="Tripathy S."/>
            <person name="Wawra S."/>
            <person name="van West P."/>
            <person name="Whitty B.R."/>
            <person name="Coutinho P.M."/>
            <person name="Henrissat B."/>
            <person name="Martin F."/>
            <person name="Thomas P.D."/>
            <person name="Tyler B.M."/>
            <person name="De Vries R.P."/>
            <person name="Kamoun S."/>
            <person name="Yandell M."/>
            <person name="Tisserat N."/>
            <person name="Buell C.R."/>
        </authorList>
    </citation>
    <scope>NUCLEOTIDE SEQUENCE</scope>
    <source>
        <strain evidence="8">DAOM:BR144</strain>
    </source>
</reference>
<evidence type="ECO:0000256" key="1">
    <source>
        <dbReference type="ARBA" id="ARBA00022723"/>
    </source>
</evidence>
<dbReference type="GO" id="GO:0008270">
    <property type="term" value="F:zinc ion binding"/>
    <property type="evidence" value="ECO:0007669"/>
    <property type="project" value="UniProtKB-KW"/>
</dbReference>
<dbReference type="SUPFAM" id="SSF57903">
    <property type="entry name" value="FYVE/PHD zinc finger"/>
    <property type="match status" value="1"/>
</dbReference>
<dbReference type="InterPro" id="IPR051702">
    <property type="entry name" value="SH3_domain_YSC84-like"/>
</dbReference>
<dbReference type="Gene3D" id="3.30.40.10">
    <property type="entry name" value="Zinc/RING finger domain, C3HC4 (zinc finger)"/>
    <property type="match status" value="1"/>
</dbReference>
<dbReference type="CDD" id="cd11526">
    <property type="entry name" value="SYLF_FYVE"/>
    <property type="match status" value="1"/>
</dbReference>